<keyword evidence="6" id="KW-1185">Reference proteome</keyword>
<feature type="compositionally biased region" description="Polar residues" evidence="3">
    <location>
        <begin position="257"/>
        <end position="271"/>
    </location>
</feature>
<dbReference type="Proteomes" id="UP001150925">
    <property type="component" value="Unassembled WGS sequence"/>
</dbReference>
<feature type="region of interest" description="Disordered" evidence="3">
    <location>
        <begin position="434"/>
        <end position="522"/>
    </location>
</feature>
<dbReference type="PROSITE" id="PS00058">
    <property type="entry name" value="DNA_MISMATCH_REPAIR_1"/>
    <property type="match status" value="1"/>
</dbReference>
<organism evidence="5 6">
    <name type="scientific">Dispira parvispora</name>
    <dbReference type="NCBI Taxonomy" id="1520584"/>
    <lineage>
        <taxon>Eukaryota</taxon>
        <taxon>Fungi</taxon>
        <taxon>Fungi incertae sedis</taxon>
        <taxon>Zoopagomycota</taxon>
        <taxon>Kickxellomycotina</taxon>
        <taxon>Dimargaritomycetes</taxon>
        <taxon>Dimargaritales</taxon>
        <taxon>Dimargaritaceae</taxon>
        <taxon>Dispira</taxon>
    </lineage>
</organism>
<dbReference type="OrthoDB" id="10263226at2759"/>
<evidence type="ECO:0000313" key="5">
    <source>
        <dbReference type="EMBL" id="KAJ1960396.1"/>
    </source>
</evidence>
<dbReference type="Gene3D" id="3.30.230.10">
    <property type="match status" value="1"/>
</dbReference>
<feature type="compositionally biased region" description="Polar residues" evidence="3">
    <location>
        <begin position="484"/>
        <end position="498"/>
    </location>
</feature>
<evidence type="ECO:0000256" key="2">
    <source>
        <dbReference type="ARBA" id="ARBA00022763"/>
    </source>
</evidence>
<feature type="compositionally biased region" description="Polar residues" evidence="3">
    <location>
        <begin position="442"/>
        <end position="460"/>
    </location>
</feature>
<dbReference type="InterPro" id="IPR014762">
    <property type="entry name" value="DNA_mismatch_repair_CS"/>
</dbReference>
<dbReference type="GO" id="GO:0006298">
    <property type="term" value="P:mismatch repair"/>
    <property type="evidence" value="ECO:0007669"/>
    <property type="project" value="InterPro"/>
</dbReference>
<feature type="region of interest" description="Disordered" evidence="3">
    <location>
        <begin position="257"/>
        <end position="277"/>
    </location>
</feature>
<dbReference type="EMBL" id="JANBPY010001352">
    <property type="protein sequence ID" value="KAJ1960396.1"/>
    <property type="molecule type" value="Genomic_DNA"/>
</dbReference>
<evidence type="ECO:0000259" key="4">
    <source>
        <dbReference type="SMART" id="SM01340"/>
    </source>
</evidence>
<sequence>MTLQFDPDPLRSLPPETVRRLSAGQCVVDIPSIVKELIENALDAQATLVTIRLVNYGLTAITVTDNGHGIPRTSHSVLGACHATSKLQGFNELAHVATLGFRGEALNAICSSGYQVQITTRTSSDPVATVLKLDRQGRITQTAHAPQEVGTTVFIEKPLYTVPIRRQMAERRVAQVLVRIHELIEAYVLVFPLVRFACHAQQTGRPFSRGKQPLVTPLANKPWIRLPAPTPWVAVARKVGKQYAHQLQHVRMTRYYSPTSTDRGSTSPSHSAHSDWSVRPLSTLDTTPEERLWPVTVGEGMVLDVILPKPDADVFALIQESFIPLVYANRRPMDVSGDPFKPMLSTFRTTLRERYASGWGAIMAQGSKLQQKFSDSFRPFFWLHIQLPPTWLDVNVEPSKRYVLLHYPELLTDLFNELLGRVYPCTDEENPEMHYSKDHVVSPTQRTLSSFATPSLSSPRPTAPPEKRAKTQTGGDEKIDRSPQLLTTLRGPTSTKSDSLVACPNPPQTCLPRPVNSPLLAGGQNRLRPTDFTQQRLTISNQALGVDYQLRHDRTVLSLDVSLLLQRSDGWEKLKRANRGIYNSRLPRLVGSTNDESSWVIMVPGRGICVLDSHRARYDVALSHLLRTFSFTPVSLRYPLVLHHSATDSIAEIIPNLAHRTVTVHGQVHHYIIEPELRALGYEAKWYDNNGRPCVEIMATPAVLPAFVDQEQEFVVIIKALDRCRIQSNAFTTRGIQSQGSMVDLTPLRTSPMRDFLAKEARRLLGTPSALGDLAHPPAVLTKWLVLYRLK</sequence>
<dbReference type="InterPro" id="IPR038973">
    <property type="entry name" value="MutL/Mlh/Pms-like"/>
</dbReference>
<dbReference type="GO" id="GO:0140664">
    <property type="term" value="F:ATP-dependent DNA damage sensor activity"/>
    <property type="evidence" value="ECO:0007669"/>
    <property type="project" value="InterPro"/>
</dbReference>
<comment type="caution">
    <text evidence="5">The sequence shown here is derived from an EMBL/GenBank/DDBJ whole genome shotgun (WGS) entry which is preliminary data.</text>
</comment>
<dbReference type="SUPFAM" id="SSF54211">
    <property type="entry name" value="Ribosomal protein S5 domain 2-like"/>
    <property type="match status" value="1"/>
</dbReference>
<dbReference type="SMART" id="SM01340">
    <property type="entry name" value="DNA_mis_repair"/>
    <property type="match status" value="1"/>
</dbReference>
<dbReference type="Gene3D" id="3.30.565.10">
    <property type="entry name" value="Histidine kinase-like ATPase, C-terminal domain"/>
    <property type="match status" value="1"/>
</dbReference>
<dbReference type="Pfam" id="PF01119">
    <property type="entry name" value="DNA_mis_repair"/>
    <property type="match status" value="1"/>
</dbReference>
<gene>
    <name evidence="5" type="ORF">IWQ62_004249</name>
</gene>
<protein>
    <recommendedName>
        <fullName evidence="4">DNA mismatch repair protein S5 domain-containing protein</fullName>
    </recommendedName>
</protein>
<dbReference type="Pfam" id="PF13589">
    <property type="entry name" value="HATPase_c_3"/>
    <property type="match status" value="1"/>
</dbReference>
<reference evidence="5" key="1">
    <citation type="submission" date="2022-07" db="EMBL/GenBank/DDBJ databases">
        <title>Phylogenomic reconstructions and comparative analyses of Kickxellomycotina fungi.</title>
        <authorList>
            <person name="Reynolds N.K."/>
            <person name="Stajich J.E."/>
            <person name="Barry K."/>
            <person name="Grigoriev I.V."/>
            <person name="Crous P."/>
            <person name="Smith M.E."/>
        </authorList>
    </citation>
    <scope>NUCLEOTIDE SEQUENCE</scope>
    <source>
        <strain evidence="5">RSA 1196</strain>
    </source>
</reference>
<dbReference type="GO" id="GO:0032389">
    <property type="term" value="C:MutLalpha complex"/>
    <property type="evidence" value="ECO:0007669"/>
    <property type="project" value="TreeGrafter"/>
</dbReference>
<comment type="similarity">
    <text evidence="1">Belongs to the DNA mismatch repair MutL/HexB family.</text>
</comment>
<dbReference type="GO" id="GO:0005524">
    <property type="term" value="F:ATP binding"/>
    <property type="evidence" value="ECO:0007669"/>
    <property type="project" value="InterPro"/>
</dbReference>
<dbReference type="PANTHER" id="PTHR10073:SF41">
    <property type="entry name" value="MISMATCH REPAIR PROTEIN, PUTATIVE (AFU_ORTHOLOGUE AFUA_8G05820)-RELATED"/>
    <property type="match status" value="1"/>
</dbReference>
<dbReference type="InterPro" id="IPR013507">
    <property type="entry name" value="DNA_mismatch_S5_2-like"/>
</dbReference>
<dbReference type="FunFam" id="3.30.565.10:FF:000017">
    <property type="entry name" value="PMS1 homolog 1, mismatch repair system component"/>
    <property type="match status" value="1"/>
</dbReference>
<feature type="compositionally biased region" description="Basic and acidic residues" evidence="3">
    <location>
        <begin position="465"/>
        <end position="481"/>
    </location>
</feature>
<accession>A0A9W8AQ74</accession>
<name>A0A9W8AQ74_9FUNG</name>
<dbReference type="InterPro" id="IPR014721">
    <property type="entry name" value="Ribsml_uS5_D2-typ_fold_subgr"/>
</dbReference>
<dbReference type="SUPFAM" id="SSF55874">
    <property type="entry name" value="ATPase domain of HSP90 chaperone/DNA topoisomerase II/histidine kinase"/>
    <property type="match status" value="1"/>
</dbReference>
<dbReference type="InterPro" id="IPR020568">
    <property type="entry name" value="Ribosomal_Su5_D2-typ_SF"/>
</dbReference>
<evidence type="ECO:0000256" key="3">
    <source>
        <dbReference type="SAM" id="MobiDB-lite"/>
    </source>
</evidence>
<dbReference type="GO" id="GO:0016887">
    <property type="term" value="F:ATP hydrolysis activity"/>
    <property type="evidence" value="ECO:0007669"/>
    <property type="project" value="InterPro"/>
</dbReference>
<feature type="domain" description="DNA mismatch repair protein S5" evidence="4">
    <location>
        <begin position="236"/>
        <end position="424"/>
    </location>
</feature>
<dbReference type="GO" id="GO:0030983">
    <property type="term" value="F:mismatched DNA binding"/>
    <property type="evidence" value="ECO:0007669"/>
    <property type="project" value="InterPro"/>
</dbReference>
<evidence type="ECO:0000313" key="6">
    <source>
        <dbReference type="Proteomes" id="UP001150925"/>
    </source>
</evidence>
<keyword evidence="2" id="KW-0227">DNA damage</keyword>
<evidence type="ECO:0000256" key="1">
    <source>
        <dbReference type="ARBA" id="ARBA00006082"/>
    </source>
</evidence>
<dbReference type="AlphaFoldDB" id="A0A9W8AQ74"/>
<proteinExistence type="inferred from homology"/>
<dbReference type="InterPro" id="IPR036890">
    <property type="entry name" value="HATPase_C_sf"/>
</dbReference>
<dbReference type="PANTHER" id="PTHR10073">
    <property type="entry name" value="DNA MISMATCH REPAIR PROTEIN MLH, PMS, MUTL"/>
    <property type="match status" value="1"/>
</dbReference>